<evidence type="ECO:0000313" key="2">
    <source>
        <dbReference type="Proteomes" id="UP000515976"/>
    </source>
</evidence>
<dbReference type="AlphaFoldDB" id="A0A7G9R365"/>
<proteinExistence type="predicted"/>
<evidence type="ECO:0000313" key="1">
    <source>
        <dbReference type="EMBL" id="QNN50040.1"/>
    </source>
</evidence>
<evidence type="ECO:0008006" key="3">
    <source>
        <dbReference type="Google" id="ProtNLM"/>
    </source>
</evidence>
<organism evidence="1 2">
    <name type="scientific">Phycicoccus endophyticus</name>
    <dbReference type="NCBI Taxonomy" id="1690220"/>
    <lineage>
        <taxon>Bacteria</taxon>
        <taxon>Bacillati</taxon>
        <taxon>Actinomycetota</taxon>
        <taxon>Actinomycetes</taxon>
        <taxon>Micrococcales</taxon>
        <taxon>Intrasporangiaceae</taxon>
        <taxon>Phycicoccus</taxon>
    </lineage>
</organism>
<name>A0A7G9R365_9MICO</name>
<gene>
    <name evidence="1" type="ORF">H9L10_02890</name>
</gene>
<sequence length="180" mass="19176">MRWEGLFADLEGQLAAEERRERDSEVAERTRRERALVDLTARLAAGLGHELGLRVAGGSAVSGRLRDVGDGWLLLAAGRTEVLVPLPALLTVTGLPPQAEPARTARRFGLGYALRALARDRAGVVLGLSEGPALTGTLDVVGADHLVLAEHPEGEPRRRANVTRVLAVPFTALGRVDSRG</sequence>
<keyword evidence="2" id="KW-1185">Reference proteome</keyword>
<dbReference type="Proteomes" id="UP000515976">
    <property type="component" value="Chromosome"/>
</dbReference>
<reference evidence="1 2" key="1">
    <citation type="submission" date="2020-08" db="EMBL/GenBank/DDBJ databases">
        <title>Genome sequence of Phycicoccus endophyticus JCM 31784T.</title>
        <authorList>
            <person name="Hyun D.-W."/>
            <person name="Bae J.-W."/>
        </authorList>
    </citation>
    <scope>NUCLEOTIDE SEQUENCE [LARGE SCALE GENOMIC DNA]</scope>
    <source>
        <strain evidence="1 2">JCM 31784</strain>
    </source>
</reference>
<dbReference type="KEGG" id="pei:H9L10_02890"/>
<protein>
    <recommendedName>
        <fullName evidence="3">Fis family transcriptional regulator</fullName>
    </recommendedName>
</protein>
<accession>A0A7G9R365</accession>
<dbReference type="EMBL" id="CP060712">
    <property type="protein sequence ID" value="QNN50040.1"/>
    <property type="molecule type" value="Genomic_DNA"/>
</dbReference>
<dbReference type="RefSeq" id="WP_166102031.1">
    <property type="nucleotide sequence ID" value="NZ_BMMY01000002.1"/>
</dbReference>